<accession>A0A078AVI2</accession>
<feature type="domain" description="B box-type" evidence="4">
    <location>
        <begin position="85"/>
        <end position="132"/>
    </location>
</feature>
<gene>
    <name evidence="6" type="primary">Contig7110.g7599</name>
    <name evidence="6" type="ORF">STYLEM_15162</name>
</gene>
<dbReference type="SUPFAM" id="SSF57845">
    <property type="entry name" value="B-box zinc-binding domain"/>
    <property type="match status" value="1"/>
</dbReference>
<feature type="domain" description="TLDc" evidence="5">
    <location>
        <begin position="242"/>
        <end position="419"/>
    </location>
</feature>
<evidence type="ECO:0000259" key="4">
    <source>
        <dbReference type="PROSITE" id="PS50119"/>
    </source>
</evidence>
<dbReference type="InterPro" id="IPR013083">
    <property type="entry name" value="Znf_RING/FYVE/PHD"/>
</dbReference>
<dbReference type="PANTHER" id="PTHR23354">
    <property type="entry name" value="NUCLEOLAR PROTEIN 7/ESTROGEN RECEPTOR COACTIVATOR-RELATED"/>
    <property type="match status" value="1"/>
</dbReference>
<reference evidence="6 7" key="1">
    <citation type="submission" date="2014-06" db="EMBL/GenBank/DDBJ databases">
        <authorList>
            <person name="Swart Estienne"/>
        </authorList>
    </citation>
    <scope>NUCLEOTIDE SEQUENCE [LARGE SCALE GENOMIC DNA]</scope>
    <source>
        <strain evidence="6 7">130c</strain>
    </source>
</reference>
<keyword evidence="1" id="KW-0479">Metal-binding</keyword>
<dbReference type="Pfam" id="PF07534">
    <property type="entry name" value="TLD"/>
    <property type="match status" value="1"/>
</dbReference>
<dbReference type="OMA" id="HINNVER"/>
<dbReference type="PROSITE" id="PS51886">
    <property type="entry name" value="TLDC"/>
    <property type="match status" value="1"/>
</dbReference>
<evidence type="ECO:0000256" key="1">
    <source>
        <dbReference type="ARBA" id="ARBA00022723"/>
    </source>
</evidence>
<dbReference type="InterPro" id="IPR001841">
    <property type="entry name" value="Znf_RING"/>
</dbReference>
<organism evidence="6 7">
    <name type="scientific">Stylonychia lemnae</name>
    <name type="common">Ciliate</name>
    <dbReference type="NCBI Taxonomy" id="5949"/>
    <lineage>
        <taxon>Eukaryota</taxon>
        <taxon>Sar</taxon>
        <taxon>Alveolata</taxon>
        <taxon>Ciliophora</taxon>
        <taxon>Intramacronucleata</taxon>
        <taxon>Spirotrichea</taxon>
        <taxon>Stichotrichia</taxon>
        <taxon>Sporadotrichida</taxon>
        <taxon>Oxytrichidae</taxon>
        <taxon>Stylonychinae</taxon>
        <taxon>Stylonychia</taxon>
    </lineage>
</organism>
<evidence type="ECO:0000259" key="3">
    <source>
        <dbReference type="PROSITE" id="PS50089"/>
    </source>
</evidence>
<sequence>MQQNFYEIFTCLGCNKLYNIEERKPLELPCGDMICQQCYKKYQVKKKQIKCPYDNTHLCAIDEPVFENKFLIRNLQKQNFYLINCSEHQDIQAQVYCKLRNKIICTICMIVDPHLKCLEDGKTHLDFERKPLENAFQKVLPYFYDQIEYIKNLIHNVNAFVYKEREFNVVEIEKIINKSCQILQLSPINDDVKIKLRENTDILNFITNFTLIIQIMKDNCKFLFKAKKILKRLTFKINQQCIIFRRLVDFQLDVKQQPKLFKINGICKLIYKASRDGFKAINFHQKCDNQGPNISFIQSEHGEVFGGYTSLSWTSPDSGLHLQDNDAFLFSLSKNTLHKQYQNFDKAVRCNKDYLMEFGQFGYDICICNDCNHNSDSSCSLGDTFMPPQGFKKGDQFSKEYLGGSYNFKVIEMEVYSVTI</sequence>
<dbReference type="InParanoid" id="A0A078AVI2"/>
<dbReference type="Gene3D" id="3.30.40.10">
    <property type="entry name" value="Zinc/RING finger domain, C3HC4 (zinc finger)"/>
    <property type="match status" value="1"/>
</dbReference>
<protein>
    <submittedName>
        <fullName evidence="6">Tldc domain-containing protein</fullName>
    </submittedName>
</protein>
<dbReference type="Proteomes" id="UP000039865">
    <property type="component" value="Unassembled WGS sequence"/>
</dbReference>
<dbReference type="PROSITE" id="PS50089">
    <property type="entry name" value="ZF_RING_2"/>
    <property type="match status" value="1"/>
</dbReference>
<name>A0A078AVI2_STYLE</name>
<dbReference type="PROSITE" id="PS50119">
    <property type="entry name" value="ZF_BBOX"/>
    <property type="match status" value="1"/>
</dbReference>
<dbReference type="SUPFAM" id="SSF57850">
    <property type="entry name" value="RING/U-box"/>
    <property type="match status" value="1"/>
</dbReference>
<keyword evidence="2" id="KW-0862">Zinc</keyword>
<feature type="domain" description="RING-type" evidence="3">
    <location>
        <begin position="11"/>
        <end position="55"/>
    </location>
</feature>
<dbReference type="PANTHER" id="PTHR23354:SF122">
    <property type="entry name" value="GTPASE-ACTIVATING PROTEIN SKYWALKER"/>
    <property type="match status" value="1"/>
</dbReference>
<evidence type="ECO:0000313" key="7">
    <source>
        <dbReference type="Proteomes" id="UP000039865"/>
    </source>
</evidence>
<dbReference type="EMBL" id="CCKQ01014314">
    <property type="protein sequence ID" value="CDW86071.1"/>
    <property type="molecule type" value="Genomic_DNA"/>
</dbReference>
<dbReference type="SMART" id="SM00584">
    <property type="entry name" value="TLDc"/>
    <property type="match status" value="1"/>
</dbReference>
<keyword evidence="2" id="KW-0863">Zinc-finger</keyword>
<evidence type="ECO:0000313" key="6">
    <source>
        <dbReference type="EMBL" id="CDW86071.1"/>
    </source>
</evidence>
<keyword evidence="7" id="KW-1185">Reference proteome</keyword>
<evidence type="ECO:0000256" key="2">
    <source>
        <dbReference type="PROSITE-ProRule" id="PRU00024"/>
    </source>
</evidence>
<dbReference type="AlphaFoldDB" id="A0A078AVI2"/>
<evidence type="ECO:0000259" key="5">
    <source>
        <dbReference type="PROSITE" id="PS51886"/>
    </source>
</evidence>
<proteinExistence type="predicted"/>
<dbReference type="GO" id="GO:0008270">
    <property type="term" value="F:zinc ion binding"/>
    <property type="evidence" value="ECO:0007669"/>
    <property type="project" value="UniProtKB-KW"/>
</dbReference>
<dbReference type="InterPro" id="IPR006571">
    <property type="entry name" value="TLDc_dom"/>
</dbReference>
<dbReference type="InterPro" id="IPR000315">
    <property type="entry name" value="Znf_B-box"/>
</dbReference>
<dbReference type="OrthoDB" id="25620at2759"/>